<reference evidence="2" key="2">
    <citation type="submission" date="2020-09" db="EMBL/GenBank/DDBJ databases">
        <authorList>
            <person name="Sun Q."/>
            <person name="Zhou Y."/>
        </authorList>
    </citation>
    <scope>NUCLEOTIDE SEQUENCE</scope>
    <source>
        <strain evidence="2">CGMCC 4.7138</strain>
    </source>
</reference>
<gene>
    <name evidence="2" type="ORF">GCM10011574_44540</name>
</gene>
<keyword evidence="1" id="KW-0812">Transmembrane</keyword>
<dbReference type="GeneID" id="97249881"/>
<proteinExistence type="predicted"/>
<name>A0A8H9LHX8_9ACTN</name>
<protein>
    <recommendedName>
        <fullName evidence="4">DUF3618 domain-containing protein</fullName>
    </recommendedName>
</protein>
<comment type="caution">
    <text evidence="2">The sequence shown here is derived from an EMBL/GenBank/DDBJ whole genome shotgun (WGS) entry which is preliminary data.</text>
</comment>
<reference evidence="2" key="1">
    <citation type="journal article" date="2014" name="Int. J. Syst. Evol. Microbiol.">
        <title>Complete genome sequence of Corynebacterium casei LMG S-19264T (=DSM 44701T), isolated from a smear-ripened cheese.</title>
        <authorList>
            <consortium name="US DOE Joint Genome Institute (JGI-PGF)"/>
            <person name="Walter F."/>
            <person name="Albersmeier A."/>
            <person name="Kalinowski J."/>
            <person name="Ruckert C."/>
        </authorList>
    </citation>
    <scope>NUCLEOTIDE SEQUENCE</scope>
    <source>
        <strain evidence="2">CGMCC 4.7138</strain>
    </source>
</reference>
<sequence>MADTDPDALERKIERTRAELARTVDAIADRVSPKRVAERGVEKAKANARDFVTSVEDMVLGPRTYAPADGEGEQPAEYPAPGIAPVLIGIGVVVVVGAAVVLLRRRSRRSR</sequence>
<dbReference type="InterPro" id="IPR022062">
    <property type="entry name" value="DUF3618"/>
</dbReference>
<keyword evidence="3" id="KW-1185">Reference proteome</keyword>
<feature type="transmembrane region" description="Helical" evidence="1">
    <location>
        <begin position="83"/>
        <end position="103"/>
    </location>
</feature>
<dbReference type="RefSeq" id="WP_142571475.1">
    <property type="nucleotide sequence ID" value="NZ_BMMN01000008.1"/>
</dbReference>
<dbReference type="EMBL" id="BMMN01000008">
    <property type="protein sequence ID" value="GGO19224.1"/>
    <property type="molecule type" value="Genomic_DNA"/>
</dbReference>
<evidence type="ECO:0000313" key="3">
    <source>
        <dbReference type="Proteomes" id="UP000653480"/>
    </source>
</evidence>
<organism evidence="2 3">
    <name type="scientific">Microbispora bryophytorum</name>
    <dbReference type="NCBI Taxonomy" id="1460882"/>
    <lineage>
        <taxon>Bacteria</taxon>
        <taxon>Bacillati</taxon>
        <taxon>Actinomycetota</taxon>
        <taxon>Actinomycetes</taxon>
        <taxon>Streptosporangiales</taxon>
        <taxon>Streptosporangiaceae</taxon>
        <taxon>Microbispora</taxon>
    </lineage>
</organism>
<accession>A0A8H9LHX8</accession>
<keyword evidence="1" id="KW-1133">Transmembrane helix</keyword>
<evidence type="ECO:0008006" key="4">
    <source>
        <dbReference type="Google" id="ProtNLM"/>
    </source>
</evidence>
<dbReference type="AlphaFoldDB" id="A0A8H9LHX8"/>
<dbReference type="Proteomes" id="UP000653480">
    <property type="component" value="Unassembled WGS sequence"/>
</dbReference>
<dbReference type="OrthoDB" id="3218417at2"/>
<evidence type="ECO:0000256" key="1">
    <source>
        <dbReference type="SAM" id="Phobius"/>
    </source>
</evidence>
<keyword evidence="1" id="KW-0472">Membrane</keyword>
<evidence type="ECO:0000313" key="2">
    <source>
        <dbReference type="EMBL" id="GGO19224.1"/>
    </source>
</evidence>
<dbReference type="Pfam" id="PF12277">
    <property type="entry name" value="DUF3618"/>
    <property type="match status" value="1"/>
</dbReference>